<dbReference type="RefSeq" id="XP_002583440.1">
    <property type="nucleotide sequence ID" value="XM_002583394.1"/>
</dbReference>
<sequence>MEYNIESSPSGCDPPPAYSFSEAPQTSPPAYSTSCGQRLDSAGMTASGSLPHQAGADFLPRAEWNTEKGKRGGASYQGEEGAKRDEGRHREPRPPPRLFTRWWLQGRQGTADALREEVRNLQGQNQLLEREKAVLEAEKGALERERDRAEANAREDLEKFHQRLVELAREAGSCSWESSQLSKQLKEREEEIRVLRLRLRRRASF</sequence>
<dbReference type="Proteomes" id="UP000002058">
    <property type="component" value="Unassembled WGS sequence"/>
</dbReference>
<dbReference type="EMBL" id="CH476618">
    <property type="protein sequence ID" value="EEP81542.1"/>
    <property type="molecule type" value="Genomic_DNA"/>
</dbReference>
<feature type="compositionally biased region" description="Basic and acidic residues" evidence="2">
    <location>
        <begin position="80"/>
        <end position="94"/>
    </location>
</feature>
<name>C4JXN4_UNCRE</name>
<reference evidence="4" key="1">
    <citation type="journal article" date="2009" name="Genome Res.">
        <title>Comparative genomic analyses of the human fungal pathogens Coccidioides and their relatives.</title>
        <authorList>
            <person name="Sharpton T.J."/>
            <person name="Stajich J.E."/>
            <person name="Rounsley S.D."/>
            <person name="Gardner M.J."/>
            <person name="Wortman J.R."/>
            <person name="Jordar V.S."/>
            <person name="Maiti R."/>
            <person name="Kodira C.D."/>
            <person name="Neafsey D.E."/>
            <person name="Zeng Q."/>
            <person name="Hung C.-Y."/>
            <person name="McMahan C."/>
            <person name="Muszewska A."/>
            <person name="Grynberg M."/>
            <person name="Mandel M.A."/>
            <person name="Kellner E.M."/>
            <person name="Barker B.M."/>
            <person name="Galgiani J.N."/>
            <person name="Orbach M.J."/>
            <person name="Kirkland T.N."/>
            <person name="Cole G.T."/>
            <person name="Henn M.R."/>
            <person name="Birren B.W."/>
            <person name="Taylor J.W."/>
        </authorList>
    </citation>
    <scope>NUCLEOTIDE SEQUENCE [LARGE SCALE GENOMIC DNA]</scope>
    <source>
        <strain evidence="4">UAMH 1704</strain>
    </source>
</reference>
<evidence type="ECO:0000256" key="2">
    <source>
        <dbReference type="SAM" id="MobiDB-lite"/>
    </source>
</evidence>
<evidence type="ECO:0000313" key="3">
    <source>
        <dbReference type="EMBL" id="EEP81542.1"/>
    </source>
</evidence>
<evidence type="ECO:0000313" key="4">
    <source>
        <dbReference type="Proteomes" id="UP000002058"/>
    </source>
</evidence>
<dbReference type="HOGENOM" id="CLU_1338414_0_0_1"/>
<gene>
    <name evidence="3" type="ORF">UREG_06407</name>
</gene>
<feature type="compositionally biased region" description="Polar residues" evidence="2">
    <location>
        <begin position="22"/>
        <end position="36"/>
    </location>
</feature>
<dbReference type="AlphaFoldDB" id="C4JXN4"/>
<dbReference type="InParanoid" id="C4JXN4"/>
<protein>
    <submittedName>
        <fullName evidence="3">Uncharacterized protein</fullName>
    </submittedName>
</protein>
<dbReference type="GeneID" id="8442836"/>
<keyword evidence="4" id="KW-1185">Reference proteome</keyword>
<feature type="region of interest" description="Disordered" evidence="2">
    <location>
        <begin position="1"/>
        <end position="98"/>
    </location>
</feature>
<evidence type="ECO:0000256" key="1">
    <source>
        <dbReference type="SAM" id="Coils"/>
    </source>
</evidence>
<dbReference type="KEGG" id="ure:UREG_06407"/>
<feature type="compositionally biased region" description="Polar residues" evidence="2">
    <location>
        <begin position="1"/>
        <end position="10"/>
    </location>
</feature>
<feature type="coiled-coil region" evidence="1">
    <location>
        <begin position="111"/>
        <end position="198"/>
    </location>
</feature>
<accession>C4JXN4</accession>
<organism evidence="3 4">
    <name type="scientific">Uncinocarpus reesii (strain UAMH 1704)</name>
    <dbReference type="NCBI Taxonomy" id="336963"/>
    <lineage>
        <taxon>Eukaryota</taxon>
        <taxon>Fungi</taxon>
        <taxon>Dikarya</taxon>
        <taxon>Ascomycota</taxon>
        <taxon>Pezizomycotina</taxon>
        <taxon>Eurotiomycetes</taxon>
        <taxon>Eurotiomycetidae</taxon>
        <taxon>Onygenales</taxon>
        <taxon>Onygenaceae</taxon>
        <taxon>Uncinocarpus</taxon>
    </lineage>
</organism>
<keyword evidence="1" id="KW-0175">Coiled coil</keyword>
<proteinExistence type="predicted"/>
<dbReference type="VEuPathDB" id="FungiDB:UREG_06407"/>